<reference evidence="2" key="1">
    <citation type="journal article" date="2019" name="Curr. Biol.">
        <title>Genome Sequence of Striga asiatica Provides Insight into the Evolution of Plant Parasitism.</title>
        <authorList>
            <person name="Yoshida S."/>
            <person name="Kim S."/>
            <person name="Wafula E.K."/>
            <person name="Tanskanen J."/>
            <person name="Kim Y.M."/>
            <person name="Honaas L."/>
            <person name="Yang Z."/>
            <person name="Spallek T."/>
            <person name="Conn C.E."/>
            <person name="Ichihashi Y."/>
            <person name="Cheong K."/>
            <person name="Cui S."/>
            <person name="Der J.P."/>
            <person name="Gundlach H."/>
            <person name="Jiao Y."/>
            <person name="Hori C."/>
            <person name="Ishida J.K."/>
            <person name="Kasahara H."/>
            <person name="Kiba T."/>
            <person name="Kim M.S."/>
            <person name="Koo N."/>
            <person name="Laohavisit A."/>
            <person name="Lee Y.H."/>
            <person name="Lumba S."/>
            <person name="McCourt P."/>
            <person name="Mortimer J.C."/>
            <person name="Mutuku J.M."/>
            <person name="Nomura T."/>
            <person name="Sasaki-Sekimoto Y."/>
            <person name="Seto Y."/>
            <person name="Wang Y."/>
            <person name="Wakatake T."/>
            <person name="Sakakibara H."/>
            <person name="Demura T."/>
            <person name="Yamaguchi S."/>
            <person name="Yoneyama K."/>
            <person name="Manabe R.I."/>
            <person name="Nelson D.C."/>
            <person name="Schulman A.H."/>
            <person name="Timko M.P."/>
            <person name="dePamphilis C.W."/>
            <person name="Choi D."/>
            <person name="Shirasu K."/>
        </authorList>
    </citation>
    <scope>NUCLEOTIDE SEQUENCE [LARGE SCALE GENOMIC DNA]</scope>
    <source>
        <strain evidence="2">cv. UVA1</strain>
    </source>
</reference>
<sequence>MASNYPEFTHHAPSRNYAYFPDQAVRAGYIRPESGQHLHFEGHHRQQNVVPYSHAMHVSVIQRELEKEQMRQEIIRLEILRLQARLIREREREMALQNGFHPGPYLGMEFNSRMGPF</sequence>
<dbReference type="AlphaFoldDB" id="A0A5A7Q3X1"/>
<protein>
    <submittedName>
        <fullName evidence="1">4-carboxymuconolactone decarboxylase family protein</fullName>
    </submittedName>
</protein>
<dbReference type="Proteomes" id="UP000325081">
    <property type="component" value="Unassembled WGS sequence"/>
</dbReference>
<accession>A0A5A7Q3X1</accession>
<evidence type="ECO:0000313" key="1">
    <source>
        <dbReference type="EMBL" id="GER39522.1"/>
    </source>
</evidence>
<evidence type="ECO:0000313" key="2">
    <source>
        <dbReference type="Proteomes" id="UP000325081"/>
    </source>
</evidence>
<gene>
    <name evidence="1" type="ORF">STAS_16138</name>
</gene>
<keyword evidence="2" id="KW-1185">Reference proteome</keyword>
<proteinExistence type="predicted"/>
<name>A0A5A7Q3X1_STRAF</name>
<comment type="caution">
    <text evidence="1">The sequence shown here is derived from an EMBL/GenBank/DDBJ whole genome shotgun (WGS) entry which is preliminary data.</text>
</comment>
<organism evidence="1 2">
    <name type="scientific">Striga asiatica</name>
    <name type="common">Asiatic witchweed</name>
    <name type="synonym">Buchnera asiatica</name>
    <dbReference type="NCBI Taxonomy" id="4170"/>
    <lineage>
        <taxon>Eukaryota</taxon>
        <taxon>Viridiplantae</taxon>
        <taxon>Streptophyta</taxon>
        <taxon>Embryophyta</taxon>
        <taxon>Tracheophyta</taxon>
        <taxon>Spermatophyta</taxon>
        <taxon>Magnoliopsida</taxon>
        <taxon>eudicotyledons</taxon>
        <taxon>Gunneridae</taxon>
        <taxon>Pentapetalae</taxon>
        <taxon>asterids</taxon>
        <taxon>lamiids</taxon>
        <taxon>Lamiales</taxon>
        <taxon>Orobanchaceae</taxon>
        <taxon>Buchnereae</taxon>
        <taxon>Striga</taxon>
    </lineage>
</organism>
<dbReference type="EMBL" id="BKCP01005683">
    <property type="protein sequence ID" value="GER39522.1"/>
    <property type="molecule type" value="Genomic_DNA"/>
</dbReference>